<dbReference type="Gene3D" id="3.40.630.30">
    <property type="match status" value="1"/>
</dbReference>
<dbReference type="InterPro" id="IPR000182">
    <property type="entry name" value="GNAT_dom"/>
</dbReference>
<name>A0ABW9G2G2_9GAMM</name>
<accession>A0ABW9G2G2</accession>
<dbReference type="Proteomes" id="UP001629953">
    <property type="component" value="Unassembled WGS sequence"/>
</dbReference>
<evidence type="ECO:0000259" key="1">
    <source>
        <dbReference type="Pfam" id="PF13302"/>
    </source>
</evidence>
<keyword evidence="3" id="KW-1185">Reference proteome</keyword>
<evidence type="ECO:0000313" key="2">
    <source>
        <dbReference type="EMBL" id="MFM2483874.1"/>
    </source>
</evidence>
<dbReference type="InterPro" id="IPR051531">
    <property type="entry name" value="N-acetyltransferase"/>
</dbReference>
<dbReference type="RefSeq" id="WP_408622027.1">
    <property type="nucleotide sequence ID" value="NZ_JBEQCT010000001.1"/>
</dbReference>
<dbReference type="SUPFAM" id="SSF55729">
    <property type="entry name" value="Acyl-CoA N-acyltransferases (Nat)"/>
    <property type="match status" value="1"/>
</dbReference>
<gene>
    <name evidence="2" type="ORF">ABUE30_02130</name>
</gene>
<protein>
    <submittedName>
        <fullName evidence="2">GNAT family N-acetyltransferase</fullName>
    </submittedName>
</protein>
<dbReference type="PANTHER" id="PTHR43792">
    <property type="entry name" value="GNAT FAMILY, PUTATIVE (AFU_ORTHOLOGUE AFUA_3G00765)-RELATED-RELATED"/>
    <property type="match status" value="1"/>
</dbReference>
<dbReference type="Pfam" id="PF13302">
    <property type="entry name" value="Acetyltransf_3"/>
    <property type="match status" value="1"/>
</dbReference>
<comment type="caution">
    <text evidence="2">The sequence shown here is derived from an EMBL/GenBank/DDBJ whole genome shotgun (WGS) entry which is preliminary data.</text>
</comment>
<organism evidence="2 3">
    <name type="scientific">Celerinatantimonas yamalensis</name>
    <dbReference type="NCBI Taxonomy" id="559956"/>
    <lineage>
        <taxon>Bacteria</taxon>
        <taxon>Pseudomonadati</taxon>
        <taxon>Pseudomonadota</taxon>
        <taxon>Gammaproteobacteria</taxon>
        <taxon>Celerinatantimonadaceae</taxon>
        <taxon>Celerinatantimonas</taxon>
    </lineage>
</organism>
<feature type="domain" description="N-acetyltransferase" evidence="1">
    <location>
        <begin position="7"/>
        <end position="149"/>
    </location>
</feature>
<reference evidence="2 3" key="1">
    <citation type="journal article" date="2013" name="Int. J. Syst. Evol. Microbiol.">
        <title>Celerinatantimonas yamalensis sp. nov., a cold-adapted diazotrophic bacterium from a cold permafrost brine.</title>
        <authorList>
            <person name="Shcherbakova V."/>
            <person name="Chuvilskaya N."/>
            <person name="Rivkina E."/>
            <person name="Demidov N."/>
            <person name="Uchaeva V."/>
            <person name="Suetin S."/>
            <person name="Suzina N."/>
            <person name="Gilichinsky D."/>
        </authorList>
    </citation>
    <scope>NUCLEOTIDE SEQUENCE [LARGE SCALE GENOMIC DNA]</scope>
    <source>
        <strain evidence="2 3">C7</strain>
    </source>
</reference>
<dbReference type="EMBL" id="JBEQCT010000001">
    <property type="protein sequence ID" value="MFM2483874.1"/>
    <property type="molecule type" value="Genomic_DNA"/>
</dbReference>
<sequence length="193" mass="22218">MDINTQRLVLRQPRIDDLADLFRIYGDPATNVYNPLGPFADLAYTQTTLETWLTQWQRESFGMWAISHQHQPNHILGFGGLSHRLFAGQHIINLGYRFAVEAWGNGFATEAARTMLIAGFEHFELNIISATARIHHKASQHVLQKVGFHYCQTIYDLPDTPPACLYQLTSLDWQYQTNQKRTRLEPFAIMIES</sequence>
<proteinExistence type="predicted"/>
<evidence type="ECO:0000313" key="3">
    <source>
        <dbReference type="Proteomes" id="UP001629953"/>
    </source>
</evidence>
<dbReference type="InterPro" id="IPR016181">
    <property type="entry name" value="Acyl_CoA_acyltransferase"/>
</dbReference>
<dbReference type="PANTHER" id="PTHR43792:SF1">
    <property type="entry name" value="N-ACETYLTRANSFERASE DOMAIN-CONTAINING PROTEIN"/>
    <property type="match status" value="1"/>
</dbReference>